<evidence type="ECO:0000313" key="1">
    <source>
        <dbReference type="EMBL" id="KKM91431.1"/>
    </source>
</evidence>
<gene>
    <name evidence="1" type="ORF">LCGC14_1228560</name>
</gene>
<reference evidence="1" key="1">
    <citation type="journal article" date="2015" name="Nature">
        <title>Complex archaea that bridge the gap between prokaryotes and eukaryotes.</title>
        <authorList>
            <person name="Spang A."/>
            <person name="Saw J.H."/>
            <person name="Jorgensen S.L."/>
            <person name="Zaremba-Niedzwiedzka K."/>
            <person name="Martijn J."/>
            <person name="Lind A.E."/>
            <person name="van Eijk R."/>
            <person name="Schleper C."/>
            <person name="Guy L."/>
            <person name="Ettema T.J."/>
        </authorList>
    </citation>
    <scope>NUCLEOTIDE SEQUENCE</scope>
</reference>
<comment type="caution">
    <text evidence="1">The sequence shown here is derived from an EMBL/GenBank/DDBJ whole genome shotgun (WGS) entry which is preliminary data.</text>
</comment>
<sequence>MFESEGFELDYFKEKNTTEFKNAMRNW</sequence>
<organism evidence="1">
    <name type="scientific">marine sediment metagenome</name>
    <dbReference type="NCBI Taxonomy" id="412755"/>
    <lineage>
        <taxon>unclassified sequences</taxon>
        <taxon>metagenomes</taxon>
        <taxon>ecological metagenomes</taxon>
    </lineage>
</organism>
<dbReference type="AlphaFoldDB" id="A0A0F9LWC1"/>
<dbReference type="EMBL" id="LAZR01006533">
    <property type="protein sequence ID" value="KKM91431.1"/>
    <property type="molecule type" value="Genomic_DNA"/>
</dbReference>
<accession>A0A0F9LWC1</accession>
<name>A0A0F9LWC1_9ZZZZ</name>
<feature type="non-terminal residue" evidence="1">
    <location>
        <position position="27"/>
    </location>
</feature>
<proteinExistence type="predicted"/>
<protein>
    <submittedName>
        <fullName evidence="1">Uncharacterized protein</fullName>
    </submittedName>
</protein>